<dbReference type="SMART" id="SM00862">
    <property type="entry name" value="Trans_reg_C"/>
    <property type="match status" value="1"/>
</dbReference>
<dbReference type="CDD" id="cd19935">
    <property type="entry name" value="REC_OmpR_CusR-like"/>
    <property type="match status" value="1"/>
</dbReference>
<evidence type="ECO:0000256" key="8">
    <source>
        <dbReference type="PROSITE-ProRule" id="PRU00169"/>
    </source>
</evidence>
<organism evidence="12 13">
    <name type="scientific">Cupriavidus nantongensis</name>
    <dbReference type="NCBI Taxonomy" id="1796606"/>
    <lineage>
        <taxon>Bacteria</taxon>
        <taxon>Pseudomonadati</taxon>
        <taxon>Pseudomonadota</taxon>
        <taxon>Betaproteobacteria</taxon>
        <taxon>Burkholderiales</taxon>
        <taxon>Burkholderiaceae</taxon>
        <taxon>Cupriavidus</taxon>
    </lineage>
</organism>
<evidence type="ECO:0000256" key="1">
    <source>
        <dbReference type="ARBA" id="ARBA00022539"/>
    </source>
</evidence>
<dbReference type="InterPro" id="IPR011006">
    <property type="entry name" value="CheY-like_superfamily"/>
</dbReference>
<dbReference type="GO" id="GO:0000156">
    <property type="term" value="F:phosphorelay response regulator activity"/>
    <property type="evidence" value="ECO:0007669"/>
    <property type="project" value="TreeGrafter"/>
</dbReference>
<dbReference type="PANTHER" id="PTHR48111:SF41">
    <property type="entry name" value="TRANSCRIPTIONAL REGULATORY PROTEIN CUSR-RELATED"/>
    <property type="match status" value="1"/>
</dbReference>
<dbReference type="SMART" id="SM00448">
    <property type="entry name" value="REC"/>
    <property type="match status" value="1"/>
</dbReference>
<keyword evidence="2 8" id="KW-0597">Phosphoprotein</keyword>
<dbReference type="PANTHER" id="PTHR48111">
    <property type="entry name" value="REGULATOR OF RPOS"/>
    <property type="match status" value="1"/>
</dbReference>
<keyword evidence="7" id="KW-0804">Transcription</keyword>
<dbReference type="RefSeq" id="WP_062803608.1">
    <property type="nucleotide sequence ID" value="NZ_CP014845.1"/>
</dbReference>
<dbReference type="InterPro" id="IPR039420">
    <property type="entry name" value="WalR-like"/>
</dbReference>
<dbReference type="FunFam" id="1.10.10.10:FF:000005">
    <property type="entry name" value="Two-component system response regulator"/>
    <property type="match status" value="1"/>
</dbReference>
<evidence type="ECO:0000256" key="3">
    <source>
        <dbReference type="ARBA" id="ARBA00022833"/>
    </source>
</evidence>
<proteinExistence type="predicted"/>
<dbReference type="GO" id="GO:0000976">
    <property type="term" value="F:transcription cis-regulatory region binding"/>
    <property type="evidence" value="ECO:0007669"/>
    <property type="project" value="TreeGrafter"/>
</dbReference>
<evidence type="ECO:0000256" key="5">
    <source>
        <dbReference type="ARBA" id="ARBA00023015"/>
    </source>
</evidence>
<keyword evidence="5" id="KW-0805">Transcription regulation</keyword>
<dbReference type="InterPro" id="IPR036388">
    <property type="entry name" value="WH-like_DNA-bd_sf"/>
</dbReference>
<dbReference type="InterPro" id="IPR006291">
    <property type="entry name" value="CusR-like"/>
</dbReference>
<dbReference type="GO" id="GO:0006355">
    <property type="term" value="P:regulation of DNA-templated transcription"/>
    <property type="evidence" value="ECO:0007669"/>
    <property type="project" value="InterPro"/>
</dbReference>
<feature type="modified residue" description="4-aspartylphosphate" evidence="8">
    <location>
        <position position="51"/>
    </location>
</feature>
<dbReference type="PROSITE" id="PS51755">
    <property type="entry name" value="OMPR_PHOB"/>
    <property type="match status" value="1"/>
</dbReference>
<dbReference type="KEGG" id="cnan:A2G96_29145"/>
<dbReference type="AlphaFoldDB" id="A0A142JUQ5"/>
<dbReference type="InterPro" id="IPR016032">
    <property type="entry name" value="Sig_transdc_resp-reg_C-effctor"/>
</dbReference>
<name>A0A142JUQ5_9BURK</name>
<dbReference type="InterPro" id="IPR001867">
    <property type="entry name" value="OmpR/PhoB-type_DNA-bd"/>
</dbReference>
<dbReference type="NCBIfam" id="TIGR01387">
    <property type="entry name" value="cztR_silR_copR"/>
    <property type="match status" value="1"/>
</dbReference>
<protein>
    <submittedName>
        <fullName evidence="12">DNA-binding response regulator</fullName>
    </submittedName>
</protein>
<dbReference type="GO" id="GO:0032993">
    <property type="term" value="C:protein-DNA complex"/>
    <property type="evidence" value="ECO:0007669"/>
    <property type="project" value="TreeGrafter"/>
</dbReference>
<dbReference type="GO" id="GO:0005829">
    <property type="term" value="C:cytosol"/>
    <property type="evidence" value="ECO:0007669"/>
    <property type="project" value="TreeGrafter"/>
</dbReference>
<dbReference type="Gene3D" id="1.10.10.10">
    <property type="entry name" value="Winged helix-like DNA-binding domain superfamily/Winged helix DNA-binding domain"/>
    <property type="match status" value="1"/>
</dbReference>
<dbReference type="Gene3D" id="3.40.50.2300">
    <property type="match status" value="1"/>
</dbReference>
<dbReference type="CDD" id="cd00383">
    <property type="entry name" value="trans_reg_C"/>
    <property type="match status" value="1"/>
</dbReference>
<dbReference type="SUPFAM" id="SSF52172">
    <property type="entry name" value="CheY-like"/>
    <property type="match status" value="1"/>
</dbReference>
<dbReference type="EMBL" id="CP014845">
    <property type="protein sequence ID" value="AMR81817.1"/>
    <property type="molecule type" value="Genomic_DNA"/>
</dbReference>
<evidence type="ECO:0000259" key="10">
    <source>
        <dbReference type="PROSITE" id="PS50110"/>
    </source>
</evidence>
<dbReference type="PROSITE" id="PS50110">
    <property type="entry name" value="RESPONSE_REGULATORY"/>
    <property type="match status" value="1"/>
</dbReference>
<feature type="DNA-binding region" description="OmpR/PhoB-type" evidence="9">
    <location>
        <begin position="125"/>
        <end position="223"/>
    </location>
</feature>
<dbReference type="FunFam" id="3.40.50.2300:FF:000001">
    <property type="entry name" value="DNA-binding response regulator PhoB"/>
    <property type="match status" value="1"/>
</dbReference>
<keyword evidence="6 9" id="KW-0238">DNA-binding</keyword>
<evidence type="ECO:0000256" key="9">
    <source>
        <dbReference type="PROSITE-ProRule" id="PRU01091"/>
    </source>
</evidence>
<keyword evidence="3" id="KW-0862">Zinc</keyword>
<evidence type="ECO:0000256" key="6">
    <source>
        <dbReference type="ARBA" id="ARBA00023125"/>
    </source>
</evidence>
<dbReference type="Pfam" id="PF00486">
    <property type="entry name" value="Trans_reg_C"/>
    <property type="match status" value="1"/>
</dbReference>
<sequence>MKLLVVEDESKTGEYLRQGLTEAGFVVDLVRNGLDGQHMAMTEPYDLIVLDVMLPDVDGWRIVQALRAGQNPVPVLFLTARDSVADRVKGLELGADDYLVKPFAFSELLARVRTLLRRGTAQMTLDRIQVADLVLDLTRRRATRAGRRITLTSKEFALLELLARRRGEVLPRSLIASQVWDMNFDSDSNVIDVAIRRLRAKIDDGFDARLIQTVRGMGYVLEAPEAADEADTPPANDGQPA</sequence>
<keyword evidence="1" id="KW-0104">Cadmium</keyword>
<evidence type="ECO:0000313" key="12">
    <source>
        <dbReference type="EMBL" id="AMR81817.1"/>
    </source>
</evidence>
<feature type="domain" description="Response regulatory" evidence="10">
    <location>
        <begin position="2"/>
        <end position="116"/>
    </location>
</feature>
<evidence type="ECO:0000256" key="4">
    <source>
        <dbReference type="ARBA" id="ARBA00023012"/>
    </source>
</evidence>
<dbReference type="STRING" id="1796606.A2G96_29145"/>
<accession>A0A142JUQ5</accession>
<evidence type="ECO:0000256" key="7">
    <source>
        <dbReference type="ARBA" id="ARBA00023163"/>
    </source>
</evidence>
<dbReference type="Gene3D" id="6.10.250.690">
    <property type="match status" value="1"/>
</dbReference>
<keyword evidence="13" id="KW-1185">Reference proteome</keyword>
<gene>
    <name evidence="12" type="ORF">A2G96_29145</name>
</gene>
<evidence type="ECO:0000256" key="2">
    <source>
        <dbReference type="ARBA" id="ARBA00022553"/>
    </source>
</evidence>
<feature type="domain" description="OmpR/PhoB-type" evidence="11">
    <location>
        <begin position="125"/>
        <end position="223"/>
    </location>
</feature>
<reference evidence="12 13" key="1">
    <citation type="submission" date="2016-03" db="EMBL/GenBank/DDBJ databases">
        <title>Complete genome sequence of a novel chlorpyrifos degrading bacterium, Cupriavidus nantongensis sp. X1.</title>
        <authorList>
            <person name="Fang L."/>
        </authorList>
    </citation>
    <scope>NUCLEOTIDE SEQUENCE [LARGE SCALE GENOMIC DNA]</scope>
    <source>
        <strain evidence="12 13">X1</strain>
    </source>
</reference>
<evidence type="ECO:0000313" key="13">
    <source>
        <dbReference type="Proteomes" id="UP000075238"/>
    </source>
</evidence>
<keyword evidence="4" id="KW-0902">Two-component regulatory system</keyword>
<dbReference type="OrthoDB" id="9802426at2"/>
<evidence type="ECO:0000259" key="11">
    <source>
        <dbReference type="PROSITE" id="PS51755"/>
    </source>
</evidence>
<dbReference type="Proteomes" id="UP000075238">
    <property type="component" value="Chromosome 2"/>
</dbReference>
<dbReference type="Pfam" id="PF00072">
    <property type="entry name" value="Response_reg"/>
    <property type="match status" value="1"/>
</dbReference>
<dbReference type="InterPro" id="IPR001789">
    <property type="entry name" value="Sig_transdc_resp-reg_receiver"/>
</dbReference>
<dbReference type="SUPFAM" id="SSF46894">
    <property type="entry name" value="C-terminal effector domain of the bipartite response regulators"/>
    <property type="match status" value="1"/>
</dbReference>